<evidence type="ECO:0000256" key="3">
    <source>
        <dbReference type="HAMAP-Rule" id="MF_00187"/>
    </source>
</evidence>
<comment type="subcellular location">
    <subcellularLocation>
        <location evidence="3">Cytoplasm</location>
    </subcellularLocation>
</comment>
<evidence type="ECO:0000313" key="4">
    <source>
        <dbReference type="EMBL" id="MBY4892426.1"/>
    </source>
</evidence>
<proteinExistence type="inferred from homology"/>
<keyword evidence="6" id="KW-1185">Reference proteome</keyword>
<keyword evidence="1 3" id="KW-0963">Cytoplasm</keyword>
<protein>
    <recommendedName>
        <fullName evidence="3">Sulfur carrier protein FdhD</fullName>
    </recommendedName>
</protein>
<dbReference type="Gene3D" id="3.40.140.10">
    <property type="entry name" value="Cytidine Deaminase, domain 2"/>
    <property type="match status" value="1"/>
</dbReference>
<dbReference type="InterPro" id="IPR003786">
    <property type="entry name" value="FdhD"/>
</dbReference>
<feature type="active site" description="Cysteine persulfide intermediate" evidence="3">
    <location>
        <position position="127"/>
    </location>
</feature>
<accession>A0A975TWV0</accession>
<dbReference type="AlphaFoldDB" id="A0A975TWV0"/>
<dbReference type="GO" id="GO:0006777">
    <property type="term" value="P:Mo-molybdopterin cofactor biosynthetic process"/>
    <property type="evidence" value="ECO:0007669"/>
    <property type="project" value="UniProtKB-UniRule"/>
</dbReference>
<dbReference type="GO" id="GO:0005737">
    <property type="term" value="C:cytoplasm"/>
    <property type="evidence" value="ECO:0007669"/>
    <property type="project" value="UniProtKB-SubCell"/>
</dbReference>
<dbReference type="Gene3D" id="3.10.20.10">
    <property type="match status" value="1"/>
</dbReference>
<dbReference type="GO" id="GO:0016783">
    <property type="term" value="F:sulfurtransferase activity"/>
    <property type="evidence" value="ECO:0007669"/>
    <property type="project" value="InterPro"/>
</dbReference>
<sequence length="293" mass="30657">MAARLQRPGPEVAPYRDGGRVKASRSISALALGPEGARDVARSLPDEVPVAVTVNGSTQAVMMCTPADLEDFAVGFAFTEGFARPDEIEQLDIVEMEAGIEARLWVPDAIAEALGARRRAMMGPVGCGLCGIDSLEQALRDLPVLPDGGVLGYAEAAHAPDALRQHQPLHDLTHAVHAAGFLQPGKGIIAAREDVGRHNALDKLIGALLCDGVDPQGGAVVLTSRVSLEMVQKTVLLGCPILVAVSAPTAHAVRVAEAANLTIAAFARTLGDGGRLETFTHPQRIDRSQIDAA</sequence>
<comment type="caution">
    <text evidence="3">Lacks conserved residue(s) required for the propagation of feature annotation.</text>
</comment>
<dbReference type="HAMAP" id="MF_00187">
    <property type="entry name" value="FdhD"/>
    <property type="match status" value="1"/>
</dbReference>
<comment type="function">
    <text evidence="3">Required for formate dehydrogenase (FDH) activity. Acts as a sulfur carrier protein that transfers sulfur from IscS to the molybdenum cofactor prior to its insertion into FDH.</text>
</comment>
<dbReference type="GO" id="GO:0097163">
    <property type="term" value="F:sulfur carrier activity"/>
    <property type="evidence" value="ECO:0007669"/>
    <property type="project" value="UniProtKB-UniRule"/>
</dbReference>
<name>A0A975TWV0_9RHOB</name>
<gene>
    <name evidence="3 5" type="primary">fdhD</name>
    <name evidence="4" type="ORF">KUL25_06585</name>
    <name evidence="5" type="ORF">KUL25_06590</name>
</gene>
<dbReference type="EMBL" id="JAIMBW010000001">
    <property type="protein sequence ID" value="MBY4892426.1"/>
    <property type="molecule type" value="Genomic_DNA"/>
</dbReference>
<dbReference type="PANTHER" id="PTHR30592">
    <property type="entry name" value="FORMATE DEHYDROGENASE"/>
    <property type="match status" value="1"/>
</dbReference>
<keyword evidence="2 3" id="KW-0501">Molybdenum cofactor biosynthesis</keyword>
<evidence type="ECO:0000313" key="5">
    <source>
        <dbReference type="EMBL" id="QXL89174.1"/>
    </source>
</evidence>
<evidence type="ECO:0000256" key="1">
    <source>
        <dbReference type="ARBA" id="ARBA00022490"/>
    </source>
</evidence>
<evidence type="ECO:0000313" key="6">
    <source>
        <dbReference type="Proteomes" id="UP000693972"/>
    </source>
</evidence>
<dbReference type="PANTHER" id="PTHR30592:SF1">
    <property type="entry name" value="SULFUR CARRIER PROTEIN FDHD"/>
    <property type="match status" value="1"/>
</dbReference>
<dbReference type="SUPFAM" id="SSF53927">
    <property type="entry name" value="Cytidine deaminase-like"/>
    <property type="match status" value="1"/>
</dbReference>
<dbReference type="InterPro" id="IPR016193">
    <property type="entry name" value="Cytidine_deaminase-like"/>
</dbReference>
<dbReference type="EMBL" id="CP078073">
    <property type="protein sequence ID" value="QXL89174.1"/>
    <property type="molecule type" value="Genomic_DNA"/>
</dbReference>
<dbReference type="Proteomes" id="UP000693972">
    <property type="component" value="Unassembled WGS sequence"/>
</dbReference>
<comment type="similarity">
    <text evidence="3">Belongs to the FdhD family.</text>
</comment>
<reference evidence="5 6" key="1">
    <citation type="submission" date="2021-07" db="EMBL/GenBank/DDBJ databases">
        <title>Karlodiniumbacter phycospheric gen. nov., sp. nov., a phycosphere bacterium isolated from karlodinium veneficum.</title>
        <authorList>
            <person name="Peng Y."/>
            <person name="Jiang L."/>
            <person name="Lee J."/>
        </authorList>
    </citation>
    <scope>NUCLEOTIDE SEQUENCE</scope>
    <source>
        <strain evidence="5 6">N5</strain>
    </source>
</reference>
<dbReference type="PIRSF" id="PIRSF015626">
    <property type="entry name" value="FdhD"/>
    <property type="match status" value="1"/>
</dbReference>
<dbReference type="Pfam" id="PF02634">
    <property type="entry name" value="FdhD-NarQ"/>
    <property type="match status" value="1"/>
</dbReference>
<organism evidence="5">
    <name type="scientific">Gymnodinialimonas phycosphaerae</name>
    <dbReference type="NCBI Taxonomy" id="2841589"/>
    <lineage>
        <taxon>Bacteria</taxon>
        <taxon>Pseudomonadati</taxon>
        <taxon>Pseudomonadota</taxon>
        <taxon>Alphaproteobacteria</taxon>
        <taxon>Rhodobacterales</taxon>
        <taxon>Paracoccaceae</taxon>
        <taxon>Gymnodinialimonas</taxon>
    </lineage>
</organism>
<dbReference type="NCBIfam" id="TIGR00129">
    <property type="entry name" value="fdhD_narQ"/>
    <property type="match status" value="1"/>
</dbReference>
<evidence type="ECO:0000256" key="2">
    <source>
        <dbReference type="ARBA" id="ARBA00023150"/>
    </source>
</evidence>